<sequence>MDKYLEGASLRSVIRQRLLDRIPAVNGKILDAGTAEAGEAKPYLVLTIGSETVENDWAGSSCKIEVAPYAPPAELPHVDSLAAAVISALDRQRLTDAISGKSILFRYIGTGSDTVDEKLKAVARSVQFEVFSLGWMSHTPLDPDPVAAMAAWTRARFPEIETDPVAWNPSEDTPALYWRVAAIRSIQTVSQGAWIEATLRGHMLVPHAEARSRWLDLTVRQLALDGQVRMLDQSPMLIQSVSADGTQDACRSGQISLDVRFGILQTAASSPLLDHIHIGGA</sequence>
<organism evidence="1 2">
    <name type="scientific">Paenibacillus thiaminolyticus</name>
    <name type="common">Bacillus thiaminolyticus</name>
    <dbReference type="NCBI Taxonomy" id="49283"/>
    <lineage>
        <taxon>Bacteria</taxon>
        <taxon>Bacillati</taxon>
        <taxon>Bacillota</taxon>
        <taxon>Bacilli</taxon>
        <taxon>Bacillales</taxon>
        <taxon>Paenibacillaceae</taxon>
        <taxon>Paenibacillus</taxon>
    </lineage>
</organism>
<gene>
    <name evidence="1" type="ORF">M5W83_20185</name>
</gene>
<accession>A0ABT4G071</accession>
<evidence type="ECO:0000313" key="1">
    <source>
        <dbReference type="EMBL" id="MCY9609472.1"/>
    </source>
</evidence>
<comment type="caution">
    <text evidence="1">The sequence shown here is derived from an EMBL/GenBank/DDBJ whole genome shotgun (WGS) entry which is preliminary data.</text>
</comment>
<name>A0ABT4G071_PANTH</name>
<dbReference type="EMBL" id="JAMDMM010000039">
    <property type="protein sequence ID" value="MCY9609472.1"/>
    <property type="molecule type" value="Genomic_DNA"/>
</dbReference>
<proteinExistence type="predicted"/>
<dbReference type="RefSeq" id="WP_174818191.1">
    <property type="nucleotide sequence ID" value="NZ_CABMNB010000047.1"/>
</dbReference>
<keyword evidence="2" id="KW-1185">Reference proteome</keyword>
<protein>
    <submittedName>
        <fullName evidence="1">3'-phosphoadenosine 5'-phosphosulfate sulfotransferase</fullName>
    </submittedName>
</protein>
<evidence type="ECO:0000313" key="2">
    <source>
        <dbReference type="Proteomes" id="UP001209276"/>
    </source>
</evidence>
<dbReference type="GeneID" id="76996283"/>
<reference evidence="1 2" key="1">
    <citation type="submission" date="2022-05" db="EMBL/GenBank/DDBJ databases">
        <title>Genome Sequencing of Bee-Associated Microbes.</title>
        <authorList>
            <person name="Dunlap C."/>
        </authorList>
    </citation>
    <scope>NUCLEOTIDE SEQUENCE [LARGE SCALE GENOMIC DNA]</scope>
    <source>
        <strain evidence="1 2">NRRL B-14613</strain>
    </source>
</reference>
<dbReference type="Proteomes" id="UP001209276">
    <property type="component" value="Unassembled WGS sequence"/>
</dbReference>